<name>A0A2I9LNZ6_9SCOR</name>
<dbReference type="PANTHER" id="PTHR11346:SF147">
    <property type="entry name" value="GALECTIN"/>
    <property type="match status" value="1"/>
</dbReference>
<dbReference type="PROSITE" id="PS51304">
    <property type="entry name" value="GALECTIN"/>
    <property type="match status" value="3"/>
</dbReference>
<dbReference type="Pfam" id="PF00337">
    <property type="entry name" value="Gal-bind_lectin"/>
    <property type="match status" value="3"/>
</dbReference>
<dbReference type="GO" id="GO:0030246">
    <property type="term" value="F:carbohydrate binding"/>
    <property type="evidence" value="ECO:0007669"/>
    <property type="project" value="UniProtKB-UniRule"/>
</dbReference>
<accession>A0A2I9LNZ6</accession>
<keyword evidence="1 2" id="KW-0430">Lectin</keyword>
<evidence type="ECO:0000256" key="2">
    <source>
        <dbReference type="RuleBase" id="RU102079"/>
    </source>
</evidence>
<dbReference type="InterPro" id="IPR013320">
    <property type="entry name" value="ConA-like_dom_sf"/>
</dbReference>
<dbReference type="InterPro" id="IPR001079">
    <property type="entry name" value="Galectin_CRD"/>
</dbReference>
<dbReference type="AlphaFoldDB" id="A0A2I9LNZ6"/>
<dbReference type="CDD" id="cd00070">
    <property type="entry name" value="GLECT"/>
    <property type="match status" value="3"/>
</dbReference>
<feature type="domain" description="Galectin" evidence="3">
    <location>
        <begin position="327"/>
        <end position="458"/>
    </location>
</feature>
<feature type="domain" description="Galectin" evidence="3">
    <location>
        <begin position="166"/>
        <end position="296"/>
    </location>
</feature>
<feature type="domain" description="Galectin" evidence="3">
    <location>
        <begin position="26"/>
        <end position="165"/>
    </location>
</feature>
<dbReference type="GO" id="GO:0016936">
    <property type="term" value="F:galactoside binding"/>
    <property type="evidence" value="ECO:0007669"/>
    <property type="project" value="TreeGrafter"/>
</dbReference>
<dbReference type="InterPro" id="IPR044156">
    <property type="entry name" value="Galectin-like"/>
</dbReference>
<protein>
    <recommendedName>
        <fullName evidence="2">Galectin</fullName>
    </recommendedName>
</protein>
<evidence type="ECO:0000256" key="1">
    <source>
        <dbReference type="ARBA" id="ARBA00022734"/>
    </source>
</evidence>
<dbReference type="PANTHER" id="PTHR11346">
    <property type="entry name" value="GALECTIN"/>
    <property type="match status" value="1"/>
</dbReference>
<organism evidence="4">
    <name type="scientific">Centruroides hentzi</name>
    <dbReference type="NCBI Taxonomy" id="88313"/>
    <lineage>
        <taxon>Eukaryota</taxon>
        <taxon>Metazoa</taxon>
        <taxon>Ecdysozoa</taxon>
        <taxon>Arthropoda</taxon>
        <taxon>Chelicerata</taxon>
        <taxon>Arachnida</taxon>
        <taxon>Scorpiones</taxon>
        <taxon>Buthida</taxon>
        <taxon>Buthoidea</taxon>
        <taxon>Buthidae</taxon>
        <taxon>Centruroides</taxon>
    </lineage>
</organism>
<evidence type="ECO:0000313" key="4">
    <source>
        <dbReference type="EMBL" id="MBW20116.1"/>
    </source>
</evidence>
<reference evidence="4" key="1">
    <citation type="journal article" date="2017" name="Toxicon">
        <title>Venom-gland transcriptomics and venom proteomics of the Hentz striped scorpion (Centruroides hentzi; Buthidae) reveal high toxin diversity in a harmless member of a lethal family.</title>
        <authorList>
            <person name="Ward M.J."/>
            <person name="Ellsworth S.A."/>
            <person name="Rokyta D.R."/>
        </authorList>
    </citation>
    <scope>NUCLEOTIDE SEQUENCE</scope>
    <source>
        <tissue evidence="4">Venom gland</tissue>
    </source>
</reference>
<dbReference type="EMBL" id="GFWZ01000126">
    <property type="protein sequence ID" value="MBW20116.1"/>
    <property type="molecule type" value="Transcribed_RNA"/>
</dbReference>
<sequence length="458" mass="51376">MAHWISTLEVVQVNRGLHYFGLKVPCTVRIIEPFADGEKIFIHGLPKADAKTFSVDLLTSLEDGADVCLHMSVLLERNTVVFSTRAEGEWSQEEEKPLSVASFEPEKPFLMELTASADGYDVAINNEHLDVIAYRVEASKATHILISGDLRLPGLHFPLNNLTHTNKISIPGNIQKSSVFTMTGRLSSNEDSFSINFQTGESSDSDITLHVNPRYNDGEVVRNCREGGQWGAEETSGDFPFDRIQDFSIMIVPRKDTYHVWVNGTKFTAFAHRMDMTKACVLNIEGGVRMDDISIDSPPESMPPGSGLEEIIFSSDWKIDKYNPPLPIELDITEATAGNIFCMSAVVTPGAERFHINYQADPSDTADVVFHYNPRFRAKQVILNTRDGGEWSSDEVRWNDFPFRDGARFEIIIHCNENGFHVSVNDEAPKTFLHRLSLSRAKFIVVKGDISVKRVIFM</sequence>
<dbReference type="Gene3D" id="2.60.120.200">
    <property type="match status" value="3"/>
</dbReference>
<evidence type="ECO:0000259" key="3">
    <source>
        <dbReference type="PROSITE" id="PS51304"/>
    </source>
</evidence>
<dbReference type="SMART" id="SM00276">
    <property type="entry name" value="GLECT"/>
    <property type="match status" value="3"/>
</dbReference>
<dbReference type="SUPFAM" id="SSF49899">
    <property type="entry name" value="Concanavalin A-like lectins/glucanases"/>
    <property type="match status" value="3"/>
</dbReference>
<dbReference type="SMART" id="SM00908">
    <property type="entry name" value="Gal-bind_lectin"/>
    <property type="match status" value="3"/>
</dbReference>
<proteinExistence type="predicted"/>